<accession>A0AAD6ZWJ5</accession>
<gene>
    <name evidence="2" type="ORF">DFH08DRAFT_1011661</name>
</gene>
<organism evidence="2 3">
    <name type="scientific">Mycena albidolilacea</name>
    <dbReference type="NCBI Taxonomy" id="1033008"/>
    <lineage>
        <taxon>Eukaryota</taxon>
        <taxon>Fungi</taxon>
        <taxon>Dikarya</taxon>
        <taxon>Basidiomycota</taxon>
        <taxon>Agaricomycotina</taxon>
        <taxon>Agaricomycetes</taxon>
        <taxon>Agaricomycetidae</taxon>
        <taxon>Agaricales</taxon>
        <taxon>Marasmiineae</taxon>
        <taxon>Mycenaceae</taxon>
        <taxon>Mycena</taxon>
    </lineage>
</organism>
<protein>
    <submittedName>
        <fullName evidence="2">Uncharacterized protein</fullName>
    </submittedName>
</protein>
<evidence type="ECO:0000256" key="1">
    <source>
        <dbReference type="SAM" id="MobiDB-lite"/>
    </source>
</evidence>
<comment type="caution">
    <text evidence="2">The sequence shown here is derived from an EMBL/GenBank/DDBJ whole genome shotgun (WGS) entry which is preliminary data.</text>
</comment>
<name>A0AAD6ZWJ5_9AGAR</name>
<dbReference type="EMBL" id="JARIHO010000024">
    <property type="protein sequence ID" value="KAJ7343046.1"/>
    <property type="molecule type" value="Genomic_DNA"/>
</dbReference>
<sequence>MLCTPSTSWNPAFRGTAQDGAAWQIQSNPRRDGETVPNNNRWPLLSTRENSEVRPGRIQNAAGTMSISSWMAPIPIPSDELRAILTRSLLTLSALSDSYTQGATRCTLGATAAPYTLQAMTHRLLQTLPATASPSSTTHPDAQHSPFLLIISDAAALRPSRRAPPRPRDAFVCPCVAPPSLADVTHLTGTTTTLTTSLPLMTSLPPLPVLLTFTPRIRPASRSPAAPPAPPPAIAALPRVFGPHPALQQRRLRPHAPSTCHRRRYPLPPANALLPAAALLSSCLSMPTYPQTSNPSALFHPTRLYPILLLWPSLSPRLRARAAPSLPSNVIYFHPIPILVPCPDAPPHSDARQYSSTRRHARLRAASPTYSSHHSVRYSQSCHAWTSTAAHTNVDAVSNPCSRPERPTR</sequence>
<evidence type="ECO:0000313" key="2">
    <source>
        <dbReference type="EMBL" id="KAJ7343046.1"/>
    </source>
</evidence>
<proteinExistence type="predicted"/>
<reference evidence="2" key="1">
    <citation type="submission" date="2023-03" db="EMBL/GenBank/DDBJ databases">
        <title>Massive genome expansion in bonnet fungi (Mycena s.s.) driven by repeated elements and novel gene families across ecological guilds.</title>
        <authorList>
            <consortium name="Lawrence Berkeley National Laboratory"/>
            <person name="Harder C.B."/>
            <person name="Miyauchi S."/>
            <person name="Viragh M."/>
            <person name="Kuo A."/>
            <person name="Thoen E."/>
            <person name="Andreopoulos B."/>
            <person name="Lu D."/>
            <person name="Skrede I."/>
            <person name="Drula E."/>
            <person name="Henrissat B."/>
            <person name="Morin E."/>
            <person name="Kohler A."/>
            <person name="Barry K."/>
            <person name="LaButti K."/>
            <person name="Morin E."/>
            <person name="Salamov A."/>
            <person name="Lipzen A."/>
            <person name="Mereny Z."/>
            <person name="Hegedus B."/>
            <person name="Baldrian P."/>
            <person name="Stursova M."/>
            <person name="Weitz H."/>
            <person name="Taylor A."/>
            <person name="Grigoriev I.V."/>
            <person name="Nagy L.G."/>
            <person name="Martin F."/>
            <person name="Kauserud H."/>
        </authorList>
    </citation>
    <scope>NUCLEOTIDE SEQUENCE</scope>
    <source>
        <strain evidence="2">CBHHK002</strain>
    </source>
</reference>
<keyword evidence="3" id="KW-1185">Reference proteome</keyword>
<dbReference type="AlphaFoldDB" id="A0AAD6ZWJ5"/>
<dbReference type="Proteomes" id="UP001218218">
    <property type="component" value="Unassembled WGS sequence"/>
</dbReference>
<feature type="region of interest" description="Disordered" evidence="1">
    <location>
        <begin position="347"/>
        <end position="368"/>
    </location>
</feature>
<evidence type="ECO:0000313" key="3">
    <source>
        <dbReference type="Proteomes" id="UP001218218"/>
    </source>
</evidence>